<protein>
    <submittedName>
        <fullName evidence="1">DUF1877 family protein</fullName>
    </submittedName>
</protein>
<name>A0A5N4W4R5_9GAMM</name>
<accession>A0A5N4W4R5</accession>
<dbReference type="Pfam" id="PF08974">
    <property type="entry name" value="DUF1877"/>
    <property type="match status" value="1"/>
</dbReference>
<organism evidence="1 2">
    <name type="scientific">Acinetobacter tandoii</name>
    <dbReference type="NCBI Taxonomy" id="202954"/>
    <lineage>
        <taxon>Bacteria</taxon>
        <taxon>Pseudomonadati</taxon>
        <taxon>Pseudomonadota</taxon>
        <taxon>Gammaproteobacteria</taxon>
        <taxon>Moraxellales</taxon>
        <taxon>Moraxellaceae</taxon>
        <taxon>Acinetobacter</taxon>
    </lineage>
</organism>
<evidence type="ECO:0000313" key="1">
    <source>
        <dbReference type="EMBL" id="KAB1853091.1"/>
    </source>
</evidence>
<proteinExistence type="predicted"/>
<dbReference type="Proteomes" id="UP000325788">
    <property type="component" value="Unassembled WGS sequence"/>
</dbReference>
<dbReference type="InterPro" id="IPR015068">
    <property type="entry name" value="DUF1877"/>
</dbReference>
<dbReference type="Gene3D" id="3.40.1760.10">
    <property type="entry name" value="YfbM-like super family"/>
    <property type="match status" value="1"/>
</dbReference>
<evidence type="ECO:0000313" key="2">
    <source>
        <dbReference type="Proteomes" id="UP000325788"/>
    </source>
</evidence>
<dbReference type="EMBL" id="VXLD01000010">
    <property type="protein sequence ID" value="KAB1853091.1"/>
    <property type="molecule type" value="Genomic_DNA"/>
</dbReference>
<dbReference type="InterPro" id="IPR035944">
    <property type="entry name" value="YfbM-like_sf"/>
</dbReference>
<comment type="caution">
    <text evidence="1">The sequence shown here is derived from an EMBL/GenBank/DDBJ whole genome shotgun (WGS) entry which is preliminary data.</text>
</comment>
<dbReference type="AlphaFoldDB" id="A0A5N4W4R5"/>
<gene>
    <name evidence="1" type="ORF">F4W09_13205</name>
</gene>
<sequence>MDAFLFSIAPNDLENLMLDAYSMKDIEHAPNLQQQIDLGKLWPVLDQVLSQYSSASLSLHDLIYAEYPISEHPKLKPVARYNPAVHVMELTQALEQISTEDLQKYCRQHRPTSDVAQLFGDNTAELDQAELTLLLTQLKSFYRNAMQQNHAVISLIAENLRPKRLI</sequence>
<dbReference type="SUPFAM" id="SSF111069">
    <property type="entry name" value="Hypothetical protein yfbM"/>
    <property type="match status" value="1"/>
</dbReference>
<dbReference type="RefSeq" id="WP_151505059.1">
    <property type="nucleotide sequence ID" value="NZ_VXLD01000010.1"/>
</dbReference>
<reference evidence="1 2" key="1">
    <citation type="submission" date="2019-09" db="EMBL/GenBank/DDBJ databases">
        <title>Draft genome sequence of Acinetobacter tandoii W4-4-4 isolated from environmental water sample.</title>
        <authorList>
            <person name="Wee S.K."/>
            <person name="Yan B."/>
            <person name="Mustaffa S.B."/>
            <person name="Yap E.P.H."/>
        </authorList>
    </citation>
    <scope>NUCLEOTIDE SEQUENCE [LARGE SCALE GENOMIC DNA]</scope>
    <source>
        <strain evidence="1 2">W4-4-4</strain>
    </source>
</reference>